<protein>
    <submittedName>
        <fullName evidence="7">Uncharacterized LOC111856126</fullName>
    </submittedName>
</protein>
<dbReference type="PANTHER" id="PTHR15375:SF24">
    <property type="entry name" value="PROTEIN DBF4 HOMOLOG B"/>
    <property type="match status" value="1"/>
</dbReference>
<dbReference type="SMART" id="SM00586">
    <property type="entry name" value="ZnF_DBF"/>
    <property type="match status" value="1"/>
</dbReference>
<dbReference type="InterPro" id="IPR036420">
    <property type="entry name" value="BRCT_dom_sf"/>
</dbReference>
<dbReference type="GO" id="GO:0031431">
    <property type="term" value="C:Dbf4-dependent protein kinase complex"/>
    <property type="evidence" value="ECO:0007669"/>
    <property type="project" value="TreeGrafter"/>
</dbReference>
<evidence type="ECO:0000256" key="3">
    <source>
        <dbReference type="ARBA" id="ARBA00022833"/>
    </source>
</evidence>
<dbReference type="Proteomes" id="UP000261540">
    <property type="component" value="Unplaced"/>
</dbReference>
<keyword evidence="1" id="KW-0479">Metal-binding</keyword>
<sequence length="781" mass="83926">MEVMQRRPRVQDLLGALSPGVRQLEGKTFYLDAVRSRSSALLAEAIARLGGKVESFLNKDVTFVVSGSRDNWQGWQSVQEGEGPKKVAVDSPPVSSRHRQAQGGCSGTSQRTATPRPQAYRSRGRALLERAIRSNERCSGTSVLANASSWGIKILHVDEFLPYLNQLTEESSQARSRELQKTGKSSPWVVKAGTLKSPYIKIEDSSRKYRPLHTQSAVFPMLDFAGKFSPFEPPAPMPPPKMKNQEDDQHSKAKKRNVDAGSSRDAVGRHLPLTLTPSPPRVRRKTLGFCECCQLSFKEEAEHLQSDQHRQFARDESHYAVVDRLVSLMQPNFSEIMVHGHMLIRSPPRFLHAHPGLDLEPQVNSDADLALQALLSPLQPNGSPAAQEMEDSRSTSTTTSAAPSVSPKEEALKSVLADFTACITAPSTVPPPQQSCNPQTRTACGTRGGEAASGPMELPEDGAKCSSVPSPGPLMPRNGRKRGRSYSQSPRVSKKRRTTASVAFSGCAAVPAVLHGEPYLRPPLNVRVTPPPASSQGLTTPPPGEACGSDQLVYAVVRPDTRLAAGDIPCTSTEDDLLLGARRAPAEGLCNEMLLPVTPSASGGQLGLVSSGLALGKQSDPPLTPLGSTHKATLPVNGTSAAALHLAVPPQPSPPPFPLVPLLEDSPDSSPAPLSHSFSSVHIEASLLPDPSTCSPSSSVASDWDCNLLSWMSRPTARGGCVLDLEFLQRPCMTVRDVGYESRLCSVLHPPTPPRSLCEDDTDPAVPFRTFELSAETPVTQ</sequence>
<feature type="compositionally biased region" description="Pro residues" evidence="5">
    <location>
        <begin position="231"/>
        <end position="241"/>
    </location>
</feature>
<keyword evidence="3" id="KW-0862">Zinc</keyword>
<keyword evidence="2 4" id="KW-0863">Zinc-finger</keyword>
<dbReference type="FunFam" id="6.10.250.3410:FF:000001">
    <property type="entry name" value="Protein DBF4 homolog A"/>
    <property type="match status" value="1"/>
</dbReference>
<dbReference type="PANTHER" id="PTHR15375">
    <property type="entry name" value="ACTIVATOR OF S-PHASE KINASE-RELATED"/>
    <property type="match status" value="1"/>
</dbReference>
<evidence type="ECO:0000256" key="1">
    <source>
        <dbReference type="ARBA" id="ARBA00022723"/>
    </source>
</evidence>
<accession>A0A3B3QMJ6</accession>
<feature type="domain" description="DBF4-type" evidence="6">
    <location>
        <begin position="283"/>
        <end position="332"/>
    </location>
</feature>
<dbReference type="InterPro" id="IPR038545">
    <property type="entry name" value="Znf_DBF_sf"/>
</dbReference>
<dbReference type="Gene3D" id="6.10.250.3410">
    <property type="entry name" value="DBF zinc finger"/>
    <property type="match status" value="1"/>
</dbReference>
<evidence type="ECO:0000256" key="4">
    <source>
        <dbReference type="PROSITE-ProRule" id="PRU00600"/>
    </source>
</evidence>
<dbReference type="InterPro" id="IPR051590">
    <property type="entry name" value="Replication_Regulatory_Kinase"/>
</dbReference>
<feature type="region of interest" description="Disordered" evidence="5">
    <location>
        <begin position="377"/>
        <end position="409"/>
    </location>
</feature>
<dbReference type="GO" id="GO:0008270">
    <property type="term" value="F:zinc ion binding"/>
    <property type="evidence" value="ECO:0007669"/>
    <property type="project" value="UniProtKB-KW"/>
</dbReference>
<dbReference type="SUPFAM" id="SSF52113">
    <property type="entry name" value="BRCT domain"/>
    <property type="match status" value="1"/>
</dbReference>
<dbReference type="GeneTree" id="ENSGT00530000063909"/>
<dbReference type="Ensembl" id="ENSPKIT00000030826.1">
    <property type="protein sequence ID" value="ENSPKIP00000006795.1"/>
    <property type="gene ID" value="ENSPKIG00000022933.1"/>
</dbReference>
<proteinExistence type="predicted"/>
<evidence type="ECO:0000256" key="2">
    <source>
        <dbReference type="ARBA" id="ARBA00022771"/>
    </source>
</evidence>
<dbReference type="GO" id="GO:0043539">
    <property type="term" value="F:protein serine/threonine kinase activator activity"/>
    <property type="evidence" value="ECO:0007669"/>
    <property type="project" value="TreeGrafter"/>
</dbReference>
<organism evidence="7 8">
    <name type="scientific">Paramormyrops kingsleyae</name>
    <dbReference type="NCBI Taxonomy" id="1676925"/>
    <lineage>
        <taxon>Eukaryota</taxon>
        <taxon>Metazoa</taxon>
        <taxon>Chordata</taxon>
        <taxon>Craniata</taxon>
        <taxon>Vertebrata</taxon>
        <taxon>Euteleostomi</taxon>
        <taxon>Actinopterygii</taxon>
        <taxon>Neopterygii</taxon>
        <taxon>Teleostei</taxon>
        <taxon>Osteoglossocephala</taxon>
        <taxon>Osteoglossomorpha</taxon>
        <taxon>Osteoglossiformes</taxon>
        <taxon>Mormyridae</taxon>
        <taxon>Paramormyrops</taxon>
    </lineage>
</organism>
<evidence type="ECO:0000313" key="7">
    <source>
        <dbReference type="Ensembl" id="ENSPKIP00000006795.1"/>
    </source>
</evidence>
<dbReference type="PROSITE" id="PS51265">
    <property type="entry name" value="ZF_DBF4"/>
    <property type="match status" value="1"/>
</dbReference>
<dbReference type="GO" id="GO:0010571">
    <property type="term" value="P:positive regulation of nuclear cell cycle DNA replication"/>
    <property type="evidence" value="ECO:0007669"/>
    <property type="project" value="TreeGrafter"/>
</dbReference>
<dbReference type="GO" id="GO:0003676">
    <property type="term" value="F:nucleic acid binding"/>
    <property type="evidence" value="ECO:0007669"/>
    <property type="project" value="InterPro"/>
</dbReference>
<feature type="compositionally biased region" description="Low complexity" evidence="5">
    <location>
        <begin position="394"/>
        <end position="406"/>
    </location>
</feature>
<feature type="region of interest" description="Disordered" evidence="5">
    <location>
        <begin position="75"/>
        <end position="121"/>
    </location>
</feature>
<dbReference type="STRING" id="1676925.ENSPKIP00000006795"/>
<name>A0A3B3QMJ6_9TELE</name>
<reference evidence="7" key="2">
    <citation type="submission" date="2025-09" db="UniProtKB">
        <authorList>
            <consortium name="Ensembl"/>
        </authorList>
    </citation>
    <scope>IDENTIFICATION</scope>
</reference>
<reference evidence="7" key="1">
    <citation type="submission" date="2025-08" db="UniProtKB">
        <authorList>
            <consortium name="Ensembl"/>
        </authorList>
    </citation>
    <scope>IDENTIFICATION</scope>
</reference>
<evidence type="ECO:0000256" key="5">
    <source>
        <dbReference type="SAM" id="MobiDB-lite"/>
    </source>
</evidence>
<dbReference type="Pfam" id="PF07535">
    <property type="entry name" value="zf-DBF"/>
    <property type="match status" value="1"/>
</dbReference>
<dbReference type="AlphaFoldDB" id="A0A3B3QMJ6"/>
<dbReference type="GO" id="GO:1901987">
    <property type="term" value="P:regulation of cell cycle phase transition"/>
    <property type="evidence" value="ECO:0007669"/>
    <property type="project" value="TreeGrafter"/>
</dbReference>
<dbReference type="InterPro" id="IPR006572">
    <property type="entry name" value="Znf_DBF"/>
</dbReference>
<dbReference type="CTD" id="80174"/>
<feature type="region of interest" description="Disordered" evidence="5">
    <location>
        <begin position="427"/>
        <end position="498"/>
    </location>
</feature>
<keyword evidence="8" id="KW-1185">Reference proteome</keyword>
<evidence type="ECO:0000259" key="6">
    <source>
        <dbReference type="PROSITE" id="PS51265"/>
    </source>
</evidence>
<feature type="region of interest" description="Disordered" evidence="5">
    <location>
        <begin position="230"/>
        <end position="278"/>
    </location>
</feature>
<feature type="compositionally biased region" description="Polar residues" evidence="5">
    <location>
        <begin position="434"/>
        <end position="443"/>
    </location>
</feature>
<evidence type="ECO:0000313" key="8">
    <source>
        <dbReference type="Proteomes" id="UP000261540"/>
    </source>
</evidence>